<accession>A6DIJ2</accession>
<reference evidence="1 2" key="1">
    <citation type="journal article" date="2010" name="J. Bacteriol.">
        <title>Genome sequence of Lentisphaera araneosa HTCC2155T, the type species of the order Lentisphaerales in the phylum Lentisphaerae.</title>
        <authorList>
            <person name="Thrash J.C."/>
            <person name="Cho J.C."/>
            <person name="Vergin K.L."/>
            <person name="Morris R.M."/>
            <person name="Giovannoni S.J."/>
        </authorList>
    </citation>
    <scope>NUCLEOTIDE SEQUENCE [LARGE SCALE GENOMIC DNA]</scope>
    <source>
        <strain evidence="1 2">HTCC2155</strain>
    </source>
</reference>
<name>A6DIJ2_9BACT</name>
<proteinExistence type="predicted"/>
<sequence>MKKRVTISSDKYIHRQIKIIAAEQEISIQDATDAVLILGVDGFRAKYQTRKNLIDQRQLSDLPIIEEITLRSMN</sequence>
<evidence type="ECO:0000313" key="2">
    <source>
        <dbReference type="Proteomes" id="UP000004947"/>
    </source>
</evidence>
<protein>
    <submittedName>
        <fullName evidence="1">Uncharacterized protein</fullName>
    </submittedName>
</protein>
<dbReference type="EMBL" id="ABCK01000005">
    <property type="protein sequence ID" value="EDM28278.1"/>
    <property type="molecule type" value="Genomic_DNA"/>
</dbReference>
<dbReference type="RefSeq" id="WP_007277723.1">
    <property type="nucleotide sequence ID" value="NZ_ABCK01000005.1"/>
</dbReference>
<dbReference type="AlphaFoldDB" id="A6DIJ2"/>
<gene>
    <name evidence="1" type="ORF">LNTAR_10196</name>
</gene>
<comment type="caution">
    <text evidence="1">The sequence shown here is derived from an EMBL/GenBank/DDBJ whole genome shotgun (WGS) entry which is preliminary data.</text>
</comment>
<evidence type="ECO:0000313" key="1">
    <source>
        <dbReference type="EMBL" id="EDM28278.1"/>
    </source>
</evidence>
<organism evidence="1 2">
    <name type="scientific">Lentisphaera araneosa HTCC2155</name>
    <dbReference type="NCBI Taxonomy" id="313628"/>
    <lineage>
        <taxon>Bacteria</taxon>
        <taxon>Pseudomonadati</taxon>
        <taxon>Lentisphaerota</taxon>
        <taxon>Lentisphaeria</taxon>
        <taxon>Lentisphaerales</taxon>
        <taxon>Lentisphaeraceae</taxon>
        <taxon>Lentisphaera</taxon>
    </lineage>
</organism>
<keyword evidence="2" id="KW-1185">Reference proteome</keyword>
<dbReference type="Proteomes" id="UP000004947">
    <property type="component" value="Unassembled WGS sequence"/>
</dbReference>